<keyword evidence="3" id="KW-1185">Reference proteome</keyword>
<feature type="compositionally biased region" description="Basic and acidic residues" evidence="1">
    <location>
        <begin position="35"/>
        <end position="46"/>
    </location>
</feature>
<organism evidence="2 3">
    <name type="scientific">Pyrocoelia pectoralis</name>
    <dbReference type="NCBI Taxonomy" id="417401"/>
    <lineage>
        <taxon>Eukaryota</taxon>
        <taxon>Metazoa</taxon>
        <taxon>Ecdysozoa</taxon>
        <taxon>Arthropoda</taxon>
        <taxon>Hexapoda</taxon>
        <taxon>Insecta</taxon>
        <taxon>Pterygota</taxon>
        <taxon>Neoptera</taxon>
        <taxon>Endopterygota</taxon>
        <taxon>Coleoptera</taxon>
        <taxon>Polyphaga</taxon>
        <taxon>Elateriformia</taxon>
        <taxon>Elateroidea</taxon>
        <taxon>Lampyridae</taxon>
        <taxon>Lampyrinae</taxon>
        <taxon>Pyrocoelia</taxon>
    </lineage>
</organism>
<gene>
    <name evidence="2" type="ORF">RI129_000501</name>
</gene>
<reference evidence="2 3" key="1">
    <citation type="journal article" date="2024" name="Insects">
        <title>An Improved Chromosome-Level Genome Assembly of the Firefly Pyrocoelia pectoralis.</title>
        <authorList>
            <person name="Fu X."/>
            <person name="Meyer-Rochow V.B."/>
            <person name="Ballantyne L."/>
            <person name="Zhu X."/>
        </authorList>
    </citation>
    <scope>NUCLEOTIDE SEQUENCE [LARGE SCALE GENOMIC DNA]</scope>
    <source>
        <strain evidence="2">XCY_ONT2</strain>
    </source>
</reference>
<accession>A0AAN7ZQM6</accession>
<sequence>MASQDENVDVLGLLIELVQQYEFLYDLGHRDYKNSKKKDKDRFTREKRVKPSGSEGGESNWVYYERVGFTIDVLDRESKLTHTSLQATTSKATNVGKAYTPCSTSPSSSGWSGIETILSPQSESEPVVEGQETGVLDQTVVPQTTPQTKKGNFPMLS</sequence>
<proteinExistence type="predicted"/>
<feature type="region of interest" description="Disordered" evidence="1">
    <location>
        <begin position="120"/>
        <end position="157"/>
    </location>
</feature>
<evidence type="ECO:0000313" key="3">
    <source>
        <dbReference type="Proteomes" id="UP001329430"/>
    </source>
</evidence>
<comment type="caution">
    <text evidence="2">The sequence shown here is derived from an EMBL/GenBank/DDBJ whole genome shotgun (WGS) entry which is preliminary data.</text>
</comment>
<evidence type="ECO:0000256" key="1">
    <source>
        <dbReference type="SAM" id="MobiDB-lite"/>
    </source>
</evidence>
<name>A0AAN7ZQM6_9COLE</name>
<feature type="compositionally biased region" description="Low complexity" evidence="1">
    <location>
        <begin position="138"/>
        <end position="148"/>
    </location>
</feature>
<dbReference type="Proteomes" id="UP001329430">
    <property type="component" value="Chromosome 1"/>
</dbReference>
<dbReference type="EMBL" id="JAVRBK010000001">
    <property type="protein sequence ID" value="KAK5649472.1"/>
    <property type="molecule type" value="Genomic_DNA"/>
</dbReference>
<evidence type="ECO:0000313" key="2">
    <source>
        <dbReference type="EMBL" id="KAK5649472.1"/>
    </source>
</evidence>
<protein>
    <submittedName>
        <fullName evidence="2">Uncharacterized protein</fullName>
    </submittedName>
</protein>
<dbReference type="AlphaFoldDB" id="A0AAN7ZQM6"/>
<feature type="region of interest" description="Disordered" evidence="1">
    <location>
        <begin position="35"/>
        <end position="58"/>
    </location>
</feature>